<accession>A0A147K6K4</accession>
<name>A0A147K6K4_9BACI</name>
<dbReference type="NCBIfam" id="NF006505">
    <property type="entry name" value="PRK08939.1"/>
    <property type="match status" value="1"/>
</dbReference>
<comment type="caution">
    <text evidence="3">The sequence shown here is derived from an EMBL/GenBank/DDBJ whole genome shotgun (WGS) entry which is preliminary data.</text>
</comment>
<dbReference type="Gene3D" id="3.40.50.300">
    <property type="entry name" value="P-loop containing nucleotide triphosphate hydrolases"/>
    <property type="match status" value="1"/>
</dbReference>
<dbReference type="STRING" id="1150625.Q75_11385"/>
<keyword evidence="4" id="KW-1185">Reference proteome</keyword>
<feature type="domain" description="Chromosomal replication initiator protein DnaA ATPAse" evidence="1">
    <location>
        <begin position="154"/>
        <end position="239"/>
    </location>
</feature>
<dbReference type="InterPro" id="IPR013317">
    <property type="entry name" value="DnaA_dom"/>
</dbReference>
<dbReference type="PATRIC" id="fig|1150625.3.peg.2423"/>
<dbReference type="InterPro" id="IPR027417">
    <property type="entry name" value="P-loop_NTPase"/>
</dbReference>
<reference evidence="3 4" key="1">
    <citation type="journal article" date="2016" name="Front. Microbiol.">
        <title>Microevolution Analysis of Bacillus coahuilensis Unveils Differences in Phosphorus Acquisition Strategies and Their Regulation.</title>
        <authorList>
            <person name="Gomez-Lunar Z."/>
            <person name="Hernandez-Gonzalez I."/>
            <person name="Rodriguez-Torres M.D."/>
            <person name="Souza V."/>
            <person name="Olmedo-Alvarez G."/>
        </authorList>
    </citation>
    <scope>NUCLEOTIDE SEQUENCE [LARGE SCALE GENOMIC DNA]</scope>
    <source>
        <strain evidence="4">p1.1.43</strain>
    </source>
</reference>
<organism evidence="3 4">
    <name type="scientific">Bacillus coahuilensis p1.1.43</name>
    <dbReference type="NCBI Taxonomy" id="1150625"/>
    <lineage>
        <taxon>Bacteria</taxon>
        <taxon>Bacillati</taxon>
        <taxon>Bacillota</taxon>
        <taxon>Bacilli</taxon>
        <taxon>Bacillales</taxon>
        <taxon>Bacillaceae</taxon>
        <taxon>Bacillus</taxon>
    </lineage>
</organism>
<dbReference type="InterPro" id="IPR009928">
    <property type="entry name" value="DnaI_N"/>
</dbReference>
<dbReference type="Proteomes" id="UP000074108">
    <property type="component" value="Unassembled WGS sequence"/>
</dbReference>
<sequence>MKKIDESLQKMMKRKDFKDMYQNMREEILSDPYIQHFLKENYLSLHSDIVNQSLMKLYEYKSQSKECQQCPSLGECKNMMKGYEPTLVVDKGTINLSYHKCPRQQQADQQNKMQSLIQSVYVPKDVLNATFQHIDLDTPTRMKAVRQAMNLVDTIETSSKKGLYIHGKFGVGKSYILGAIANELATKKISSYIVYVPEFFSRDEECLRRFRKINDKLDAVKNAPVLMLDDIGAESMSSWARDEILGTILQHRMLENLPTFFSSNFNFEELEHHLAYSQRGEEEKLKAARIMERINYLATPIALDGPNRRG</sequence>
<evidence type="ECO:0000313" key="4">
    <source>
        <dbReference type="Proteomes" id="UP000074108"/>
    </source>
</evidence>
<dbReference type="EMBL" id="LDYG01000034">
    <property type="protein sequence ID" value="KUP05562.1"/>
    <property type="molecule type" value="Genomic_DNA"/>
</dbReference>
<dbReference type="PANTHER" id="PTHR30050">
    <property type="entry name" value="CHROMOSOMAL REPLICATION INITIATOR PROTEIN DNAA"/>
    <property type="match status" value="1"/>
</dbReference>
<protein>
    <submittedName>
        <fullName evidence="3">Primosomal protein DnaI</fullName>
    </submittedName>
</protein>
<feature type="domain" description="Primosomal DnaI N-terminal" evidence="2">
    <location>
        <begin position="1"/>
        <end position="98"/>
    </location>
</feature>
<dbReference type="OrthoDB" id="61127at2"/>
<evidence type="ECO:0000259" key="1">
    <source>
        <dbReference type="Pfam" id="PF00308"/>
    </source>
</evidence>
<dbReference type="Pfam" id="PF00308">
    <property type="entry name" value="Bac_DnaA"/>
    <property type="match status" value="1"/>
</dbReference>
<dbReference type="SUPFAM" id="SSF52540">
    <property type="entry name" value="P-loop containing nucleoside triphosphate hydrolases"/>
    <property type="match status" value="1"/>
</dbReference>
<gene>
    <name evidence="3" type="ORF">Q75_11385</name>
</gene>
<dbReference type="PANTHER" id="PTHR30050:SF8">
    <property type="entry name" value="PRIMOSOMAL PROTEIN DNAI"/>
    <property type="match status" value="1"/>
</dbReference>
<evidence type="ECO:0000313" key="3">
    <source>
        <dbReference type="EMBL" id="KUP05562.1"/>
    </source>
</evidence>
<evidence type="ECO:0000259" key="2">
    <source>
        <dbReference type="Pfam" id="PF07319"/>
    </source>
</evidence>
<proteinExistence type="predicted"/>
<dbReference type="CDD" id="cd00009">
    <property type="entry name" value="AAA"/>
    <property type="match status" value="1"/>
</dbReference>
<dbReference type="Pfam" id="PF07319">
    <property type="entry name" value="DnaI_N"/>
    <property type="match status" value="1"/>
</dbReference>
<dbReference type="RefSeq" id="WP_059351423.1">
    <property type="nucleotide sequence ID" value="NZ_LDYG01000034.1"/>
</dbReference>
<dbReference type="AlphaFoldDB" id="A0A147K6K4"/>
<dbReference type="GO" id="GO:0006260">
    <property type="term" value="P:DNA replication"/>
    <property type="evidence" value="ECO:0007669"/>
    <property type="project" value="TreeGrafter"/>
</dbReference>